<dbReference type="Gene3D" id="3.40.640.10">
    <property type="entry name" value="Type I PLP-dependent aspartate aminotransferase-like (Major domain)"/>
    <property type="match status" value="1"/>
</dbReference>
<dbReference type="InterPro" id="IPR016454">
    <property type="entry name" value="Cysteine_dSase"/>
</dbReference>
<dbReference type="Gene3D" id="1.10.260.50">
    <property type="match status" value="1"/>
</dbReference>
<dbReference type="PANTHER" id="PTHR11601">
    <property type="entry name" value="CYSTEINE DESULFURYLASE FAMILY MEMBER"/>
    <property type="match status" value="1"/>
</dbReference>
<dbReference type="SUPFAM" id="SSF53383">
    <property type="entry name" value="PLP-dependent transferases"/>
    <property type="match status" value="1"/>
</dbReference>
<keyword evidence="5 12" id="KW-0808">Transferase</keyword>
<accession>A0A067Z4L1</accession>
<dbReference type="Pfam" id="PF00266">
    <property type="entry name" value="Aminotran_5"/>
    <property type="match status" value="1"/>
</dbReference>
<evidence type="ECO:0000256" key="7">
    <source>
        <dbReference type="ARBA" id="ARBA00022898"/>
    </source>
</evidence>
<dbReference type="InterPro" id="IPR015424">
    <property type="entry name" value="PyrdxlP-dep_Trfase"/>
</dbReference>
<keyword evidence="6" id="KW-0479">Metal-binding</keyword>
<organism evidence="12 13">
    <name type="scientific">Gluconobacter oxydans DSM 3504</name>
    <dbReference type="NCBI Taxonomy" id="1288313"/>
    <lineage>
        <taxon>Bacteria</taxon>
        <taxon>Pseudomonadati</taxon>
        <taxon>Pseudomonadota</taxon>
        <taxon>Alphaproteobacteria</taxon>
        <taxon>Acetobacterales</taxon>
        <taxon>Acetobacteraceae</taxon>
        <taxon>Gluconobacter</taxon>
    </lineage>
</organism>
<dbReference type="AlphaFoldDB" id="A0A067Z4L1"/>
<dbReference type="InterPro" id="IPR015421">
    <property type="entry name" value="PyrdxlP-dep_Trfase_major"/>
</dbReference>
<evidence type="ECO:0000313" key="12">
    <source>
        <dbReference type="EMBL" id="AHK71388.1"/>
    </source>
</evidence>
<dbReference type="PIRSF" id="PIRSF005572">
    <property type="entry name" value="NifS"/>
    <property type="match status" value="1"/>
</dbReference>
<evidence type="ECO:0000256" key="2">
    <source>
        <dbReference type="ARBA" id="ARBA00003120"/>
    </source>
</evidence>
<dbReference type="EMBL" id="CP004373">
    <property type="protein sequence ID" value="AHK71388.1"/>
    <property type="molecule type" value="Genomic_DNA"/>
</dbReference>
<proteinExistence type="inferred from homology"/>
<dbReference type="PANTHER" id="PTHR11601:SF34">
    <property type="entry name" value="CYSTEINE DESULFURASE"/>
    <property type="match status" value="1"/>
</dbReference>
<evidence type="ECO:0000256" key="3">
    <source>
        <dbReference type="ARBA" id="ARBA00006490"/>
    </source>
</evidence>
<sequence>MSNLENMMTALKTVSGTTYLDANATEPLRPCAKEAALEGMMLSGNPSSVHAEGREARRFLEDARSRVAAGFGRISGTCVFTSGATEADAMAVHAFGQERRIFVGSTEHDAVLKAAPGAEILPVNRDGILDVEHLRARLQETGPALVCVMSANNETGVLSPLEDVLAVCRDSGAHLHVDAVQSAGRVPFVLDGCSVAVSGHKMGGPKGAGALLLAEDEPMDALVAGGGQERGRRGGTQALPAILGMAAAFDAARAQDWAPVQRLRDRVEAAAKNVGARVAGETVARLPNTSCLILDGVAAQVQLMALDLAGFCVSAGSACSSGKVSSSHVLRAMGETEGASQAIRVSLPWNVQEAQVEAFCEAYEAMARRLRK</sequence>
<comment type="function">
    <text evidence="2">Catalyzes the removal of elemental sulfur atoms from cysteine to produce alanine. Seems to participate in the biosynthesis of the nitrogenase metalloclusters by providing the inorganic sulfur required for the Fe-S core formation.</text>
</comment>
<reference evidence="12 13" key="1">
    <citation type="journal article" date="2015" name="Appl. Microbiol. Biotechnol.">
        <title>The consequence of an additional NADH dehydrogenase paralog on the growth of Gluconobacter oxydans DSM3504.</title>
        <authorList>
            <person name="Kostner D."/>
            <person name="Luchterhand B."/>
            <person name="Junker A."/>
            <person name="Volland S."/>
            <person name="Daniel R."/>
            <person name="Buchs J."/>
            <person name="Liebl W."/>
            <person name="Ehrenreich A."/>
        </authorList>
    </citation>
    <scope>NUCLEOTIDE SEQUENCE [LARGE SCALE GENOMIC DNA]</scope>
    <source>
        <strain evidence="12">DSM 3504</strain>
    </source>
</reference>
<evidence type="ECO:0000256" key="8">
    <source>
        <dbReference type="ARBA" id="ARBA00023004"/>
    </source>
</evidence>
<comment type="similarity">
    <text evidence="3">Belongs to the class-V pyridoxal-phosphate-dependent aminotransferase family. NifS/IscS subfamily.</text>
</comment>
<dbReference type="GO" id="GO:0051536">
    <property type="term" value="F:iron-sulfur cluster binding"/>
    <property type="evidence" value="ECO:0007669"/>
    <property type="project" value="UniProtKB-KW"/>
</dbReference>
<evidence type="ECO:0000256" key="1">
    <source>
        <dbReference type="ARBA" id="ARBA00001933"/>
    </source>
</evidence>
<keyword evidence="8" id="KW-0408">Iron</keyword>
<dbReference type="InterPro" id="IPR000192">
    <property type="entry name" value="Aminotrans_V_dom"/>
</dbReference>
<evidence type="ECO:0000313" key="13">
    <source>
        <dbReference type="Proteomes" id="UP000031656"/>
    </source>
</evidence>
<name>A0A067Z4L1_GLUOY</name>
<evidence type="ECO:0000256" key="5">
    <source>
        <dbReference type="ARBA" id="ARBA00022679"/>
    </source>
</evidence>
<evidence type="ECO:0000256" key="4">
    <source>
        <dbReference type="ARBA" id="ARBA00013558"/>
    </source>
</evidence>
<dbReference type="Proteomes" id="UP000031656">
    <property type="component" value="Chromosome"/>
</dbReference>
<comment type="catalytic activity">
    <reaction evidence="10">
        <text>(sulfur carrier)-H + L-cysteine = (sulfur carrier)-SH + L-alanine</text>
        <dbReference type="Rhea" id="RHEA:43892"/>
        <dbReference type="Rhea" id="RHEA-COMP:14737"/>
        <dbReference type="Rhea" id="RHEA-COMP:14739"/>
        <dbReference type="ChEBI" id="CHEBI:29917"/>
        <dbReference type="ChEBI" id="CHEBI:35235"/>
        <dbReference type="ChEBI" id="CHEBI:57972"/>
        <dbReference type="ChEBI" id="CHEBI:64428"/>
        <dbReference type="EC" id="2.8.1.7"/>
    </reaction>
</comment>
<evidence type="ECO:0000256" key="9">
    <source>
        <dbReference type="ARBA" id="ARBA00023014"/>
    </source>
</evidence>
<evidence type="ECO:0000259" key="11">
    <source>
        <dbReference type="Pfam" id="PF00266"/>
    </source>
</evidence>
<dbReference type="KEGG" id="goy:GLS_c15000"/>
<dbReference type="GO" id="GO:0046872">
    <property type="term" value="F:metal ion binding"/>
    <property type="evidence" value="ECO:0007669"/>
    <property type="project" value="UniProtKB-KW"/>
</dbReference>
<keyword evidence="9" id="KW-0411">Iron-sulfur</keyword>
<keyword evidence="7" id="KW-0663">Pyridoxal phosphate</keyword>
<dbReference type="GO" id="GO:0031071">
    <property type="term" value="F:cysteine desulfurase activity"/>
    <property type="evidence" value="ECO:0007669"/>
    <property type="project" value="UniProtKB-EC"/>
</dbReference>
<dbReference type="HOGENOM" id="CLU_003433_0_0_5"/>
<protein>
    <recommendedName>
        <fullName evidence="4">Cysteine desulfurase</fullName>
    </recommendedName>
</protein>
<feature type="domain" description="Aminotransferase class V" evidence="11">
    <location>
        <begin position="18"/>
        <end position="359"/>
    </location>
</feature>
<comment type="cofactor">
    <cofactor evidence="1">
        <name>pyridoxal 5'-phosphate</name>
        <dbReference type="ChEBI" id="CHEBI:597326"/>
    </cofactor>
</comment>
<evidence type="ECO:0000256" key="6">
    <source>
        <dbReference type="ARBA" id="ARBA00022723"/>
    </source>
</evidence>
<evidence type="ECO:0000256" key="10">
    <source>
        <dbReference type="ARBA" id="ARBA00050776"/>
    </source>
</evidence>
<gene>
    <name evidence="12" type="primary">nifS</name>
    <name evidence="12" type="ORF">GLS_c15000</name>
</gene>
<dbReference type="InterPro" id="IPR015422">
    <property type="entry name" value="PyrdxlP-dep_Trfase_small"/>
</dbReference>
<dbReference type="Gene3D" id="3.90.1150.10">
    <property type="entry name" value="Aspartate Aminotransferase, domain 1"/>
    <property type="match status" value="1"/>
</dbReference>